<dbReference type="PROSITE" id="PS50928">
    <property type="entry name" value="ABC_TM1"/>
    <property type="match status" value="1"/>
</dbReference>
<dbReference type="GO" id="GO:0005886">
    <property type="term" value="C:plasma membrane"/>
    <property type="evidence" value="ECO:0007669"/>
    <property type="project" value="UniProtKB-SubCell"/>
</dbReference>
<dbReference type="InterPro" id="IPR027417">
    <property type="entry name" value="P-loop_NTPase"/>
</dbReference>
<dbReference type="InterPro" id="IPR005116">
    <property type="entry name" value="Transp-assoc_OB_typ1"/>
</dbReference>
<feature type="transmembrane region" description="Helical" evidence="11">
    <location>
        <begin position="179"/>
        <end position="201"/>
    </location>
</feature>
<dbReference type="PROSITE" id="PS50893">
    <property type="entry name" value="ABC_TRANSPORTER_2"/>
    <property type="match status" value="1"/>
</dbReference>
<dbReference type="EMBL" id="FOPJ01000005">
    <property type="protein sequence ID" value="SFG52972.1"/>
    <property type="molecule type" value="Genomic_DNA"/>
</dbReference>
<dbReference type="GO" id="GO:0005524">
    <property type="term" value="F:ATP binding"/>
    <property type="evidence" value="ECO:0007669"/>
    <property type="project" value="UniProtKB-KW"/>
</dbReference>
<keyword evidence="6" id="KW-0547">Nucleotide-binding</keyword>
<evidence type="ECO:0000313" key="15">
    <source>
        <dbReference type="EMBL" id="SFG52972.1"/>
    </source>
</evidence>
<dbReference type="InterPro" id="IPR004606">
    <property type="entry name" value="Mop_domain"/>
</dbReference>
<evidence type="ECO:0000256" key="7">
    <source>
        <dbReference type="ARBA" id="ARBA00022840"/>
    </source>
</evidence>
<sequence length="652" mass="68692">MSKPFRRVTTGVPTTIILVSLIALTVIIGPLIALAIRVPWDRFTEVLSQDATKDLLIISLSSAAWATVCTLLLGVPLAAWLSSLQRGGEFVRLFVLLPLAMPPVVAGLALSAAIGNRGLTAPLLEALGLRFAFAFPGVVVSHIFIALPFVVVSVDSALRQIDEEVKASASGVGMSNRAILWKITIPAIASAIATGAGLAFARSLGEFGTTLTFAGSLPGVTRTMPLGIYLEREIDPDRAYVLAAMLIILAFIVLAVASLPILLRRRPREAARSVGDFDAERLRELSAPQSGALDVRVRFGESSEDTYFPAGTTTAIVGPNGAGKTTLSSMIAGRLRGMNVKIGDRVVDGEGTYIPARDRGVVLLTQKPGLPRTTTALGAVTMATRDKDLSAKLLEAAGLKDLADVPVTDLSGGQAAQVALVRALGARPSVLILDEPLAAIDVASASRWRRLLRAASGERTIILVTHDIIDVAGLSNQLVVVEAGRTVTQGPTDELLQRPPTSFLAQLAGVNRLAGKVSGIDDGLVTLNVGTHHLDGFMAEDLPAGALSKGGPALAVFDHHDVTLRIPTSTSTNESYRVSARNILPAQILDIDGSGQVGHSLITLELEGGELIRVPLTHRSAVDMRLEPAMTVECLIKATNIAIYPQHQAALK</sequence>
<keyword evidence="5 11" id="KW-0812">Transmembrane</keyword>
<gene>
    <name evidence="15" type="ORF">SAMN05660282_01167</name>
</gene>
<dbReference type="Proteomes" id="UP000199065">
    <property type="component" value="Unassembled WGS sequence"/>
</dbReference>
<feature type="transmembrane region" description="Helical" evidence="11">
    <location>
        <begin position="93"/>
        <end position="114"/>
    </location>
</feature>
<evidence type="ECO:0000256" key="11">
    <source>
        <dbReference type="RuleBase" id="RU363032"/>
    </source>
</evidence>
<dbReference type="InterPro" id="IPR035906">
    <property type="entry name" value="MetI-like_sf"/>
</dbReference>
<keyword evidence="9 11" id="KW-0472">Membrane</keyword>
<dbReference type="InterPro" id="IPR008995">
    <property type="entry name" value="Mo/tungstate-bd_C_term_dom"/>
</dbReference>
<organism evidence="15 16">
    <name type="scientific">Corynebacterium spheniscorum</name>
    <dbReference type="NCBI Taxonomy" id="185761"/>
    <lineage>
        <taxon>Bacteria</taxon>
        <taxon>Bacillati</taxon>
        <taxon>Actinomycetota</taxon>
        <taxon>Actinomycetes</taxon>
        <taxon>Mycobacteriales</taxon>
        <taxon>Corynebacteriaceae</taxon>
        <taxon>Corynebacterium</taxon>
    </lineage>
</organism>
<dbReference type="CDD" id="cd06261">
    <property type="entry name" value="TM_PBP2"/>
    <property type="match status" value="1"/>
</dbReference>
<keyword evidence="4 10" id="KW-0500">Molybdenum</keyword>
<accession>A0A1I2SJV6</accession>
<evidence type="ECO:0000256" key="4">
    <source>
        <dbReference type="ARBA" id="ARBA00022505"/>
    </source>
</evidence>
<dbReference type="SMART" id="SM00382">
    <property type="entry name" value="AAA"/>
    <property type="match status" value="1"/>
</dbReference>
<dbReference type="SUPFAM" id="SSF52540">
    <property type="entry name" value="P-loop containing nucleoside triphosphate hydrolases"/>
    <property type="match status" value="1"/>
</dbReference>
<reference evidence="15 16" key="1">
    <citation type="submission" date="2016-10" db="EMBL/GenBank/DDBJ databases">
        <authorList>
            <person name="de Groot N.N."/>
        </authorList>
    </citation>
    <scope>NUCLEOTIDE SEQUENCE [LARGE SCALE GENOMIC DNA]</scope>
    <source>
        <strain>J11</strain>
        <strain evidence="16">PG 39</strain>
    </source>
</reference>
<protein>
    <submittedName>
        <fullName evidence="15">Molybdate transport system permease protein</fullName>
    </submittedName>
</protein>
<dbReference type="Pfam" id="PF00528">
    <property type="entry name" value="BPD_transp_1"/>
    <property type="match status" value="1"/>
</dbReference>
<feature type="transmembrane region" description="Helical" evidence="11">
    <location>
        <begin position="12"/>
        <end position="36"/>
    </location>
</feature>
<dbReference type="Pfam" id="PF03459">
    <property type="entry name" value="TOBE"/>
    <property type="match status" value="1"/>
</dbReference>
<evidence type="ECO:0000313" key="16">
    <source>
        <dbReference type="Proteomes" id="UP000199065"/>
    </source>
</evidence>
<keyword evidence="3" id="KW-1003">Cell membrane</keyword>
<dbReference type="GO" id="GO:0016887">
    <property type="term" value="F:ATP hydrolysis activity"/>
    <property type="evidence" value="ECO:0007669"/>
    <property type="project" value="InterPro"/>
</dbReference>
<proteinExistence type="inferred from homology"/>
<dbReference type="Gene3D" id="1.10.3720.10">
    <property type="entry name" value="MetI-like"/>
    <property type="match status" value="1"/>
</dbReference>
<evidence type="ECO:0000256" key="2">
    <source>
        <dbReference type="ARBA" id="ARBA00022448"/>
    </source>
</evidence>
<feature type="transmembrane region" description="Helical" evidence="11">
    <location>
        <begin position="134"/>
        <end position="158"/>
    </location>
</feature>
<feature type="domain" description="ABC transmembrane type-1" evidence="13">
    <location>
        <begin position="56"/>
        <end position="260"/>
    </location>
</feature>
<comment type="similarity">
    <text evidence="11">Belongs to the binding-protein-dependent transport system permease family.</text>
</comment>
<evidence type="ECO:0000259" key="13">
    <source>
        <dbReference type="PROSITE" id="PS50928"/>
    </source>
</evidence>
<dbReference type="STRING" id="185761.SAMN05660282_01167"/>
<name>A0A1I2SJV6_9CORY</name>
<keyword evidence="8 11" id="KW-1133">Transmembrane helix</keyword>
<evidence type="ECO:0000256" key="8">
    <source>
        <dbReference type="ARBA" id="ARBA00022989"/>
    </source>
</evidence>
<evidence type="ECO:0000256" key="9">
    <source>
        <dbReference type="ARBA" id="ARBA00023136"/>
    </source>
</evidence>
<dbReference type="GO" id="GO:0055085">
    <property type="term" value="P:transmembrane transport"/>
    <property type="evidence" value="ECO:0007669"/>
    <property type="project" value="InterPro"/>
</dbReference>
<dbReference type="PROSITE" id="PS51866">
    <property type="entry name" value="MOP"/>
    <property type="match status" value="1"/>
</dbReference>
<dbReference type="Pfam" id="PF00005">
    <property type="entry name" value="ABC_tran"/>
    <property type="match status" value="1"/>
</dbReference>
<dbReference type="PANTHER" id="PTHR30183:SF3">
    <property type="entry name" value="MOLYBDENUM TRANSPORT SYSTEM PERMEASE PROTEIN MODB"/>
    <property type="match status" value="1"/>
</dbReference>
<dbReference type="RefSeq" id="WP_092285356.1">
    <property type="nucleotide sequence ID" value="NZ_FOPJ01000005.1"/>
</dbReference>
<keyword evidence="2 11" id="KW-0813">Transport</keyword>
<dbReference type="InterPro" id="IPR003593">
    <property type="entry name" value="AAA+_ATPase"/>
</dbReference>
<comment type="subcellular location">
    <subcellularLocation>
        <location evidence="1 11">Cell membrane</location>
        <topology evidence="1 11">Multi-pass membrane protein</topology>
    </subcellularLocation>
</comment>
<feature type="transmembrane region" description="Helical" evidence="11">
    <location>
        <begin position="239"/>
        <end position="263"/>
    </location>
</feature>
<dbReference type="Gene3D" id="3.40.50.300">
    <property type="entry name" value="P-loop containing nucleotide triphosphate hydrolases"/>
    <property type="match status" value="1"/>
</dbReference>
<dbReference type="GO" id="GO:0015689">
    <property type="term" value="P:molybdate ion transport"/>
    <property type="evidence" value="ECO:0007669"/>
    <property type="project" value="InterPro"/>
</dbReference>
<feature type="domain" description="Mop" evidence="14">
    <location>
        <begin position="577"/>
        <end position="645"/>
    </location>
</feature>
<dbReference type="OrthoDB" id="9774448at2"/>
<feature type="domain" description="ABC transporter" evidence="12">
    <location>
        <begin position="282"/>
        <end position="508"/>
    </location>
</feature>
<evidence type="ECO:0000256" key="6">
    <source>
        <dbReference type="ARBA" id="ARBA00022741"/>
    </source>
</evidence>
<feature type="transmembrane region" description="Helical" evidence="11">
    <location>
        <begin position="56"/>
        <end position="81"/>
    </location>
</feature>
<dbReference type="InterPro" id="IPR003439">
    <property type="entry name" value="ABC_transporter-like_ATP-bd"/>
</dbReference>
<dbReference type="Gene3D" id="2.40.50.100">
    <property type="match status" value="1"/>
</dbReference>
<dbReference type="AlphaFoldDB" id="A0A1I2SJV6"/>
<evidence type="ECO:0000256" key="1">
    <source>
        <dbReference type="ARBA" id="ARBA00004651"/>
    </source>
</evidence>
<evidence type="ECO:0000256" key="5">
    <source>
        <dbReference type="ARBA" id="ARBA00022692"/>
    </source>
</evidence>
<evidence type="ECO:0000256" key="3">
    <source>
        <dbReference type="ARBA" id="ARBA00022475"/>
    </source>
</evidence>
<keyword evidence="7" id="KW-0067">ATP-binding</keyword>
<evidence type="ECO:0000259" key="14">
    <source>
        <dbReference type="PROSITE" id="PS51866"/>
    </source>
</evidence>
<dbReference type="InterPro" id="IPR000515">
    <property type="entry name" value="MetI-like"/>
</dbReference>
<evidence type="ECO:0000256" key="10">
    <source>
        <dbReference type="PROSITE-ProRule" id="PRU01213"/>
    </source>
</evidence>
<dbReference type="SUPFAM" id="SSF161098">
    <property type="entry name" value="MetI-like"/>
    <property type="match status" value="1"/>
</dbReference>
<dbReference type="PANTHER" id="PTHR30183">
    <property type="entry name" value="MOLYBDENUM TRANSPORT SYSTEM PERMEASE PROTEIN MODB"/>
    <property type="match status" value="1"/>
</dbReference>
<evidence type="ECO:0000259" key="12">
    <source>
        <dbReference type="PROSITE" id="PS50893"/>
    </source>
</evidence>
<dbReference type="SUPFAM" id="SSF50331">
    <property type="entry name" value="MOP-like"/>
    <property type="match status" value="1"/>
</dbReference>
<keyword evidence="16" id="KW-1185">Reference proteome</keyword>